<dbReference type="SUPFAM" id="SSF49562">
    <property type="entry name" value="C2 domain (Calcium/lipid-binding domain, CaLB)"/>
    <property type="match status" value="1"/>
</dbReference>
<dbReference type="InterPro" id="IPR000008">
    <property type="entry name" value="C2_dom"/>
</dbReference>
<sequence length="1156" mass="129503">MSTYFSSTASLHAGLDSHGDVPKTRVSRGPSPKPSFSRMTSAINIPSARNSPSATSSPFAPNGSLQSTPEGMVPISHMSLPMPPSLNLPESLYIPQPPLAAPTSSPSGTSMAEALQKAPGGLIRRVSRGAQGIRSGFRRNGSNAHRDKSSGPVLLRRRSDSRTTMEAALDVTDYDFCQEEEVIDDCGDSIHGLGIASSNQSVTSIPDQNVVAPVRHLRLERGSVFEKVTKKNTKRITLRLDMQAARVYWDPARDSKSFYIDDLREIRSGSEARHYREECKYPESWSSRWFTIIYTDSDKGRSKAMHLIADNVATAQHWTRMLDNISRNRIDMMTTLTASSEKAAKEVWRREMAKRSGGADRSERAETMNRQSVIELCHNLHINCSKEAFYHYFRKADKDRTAVLTQSQFLYFVRRLKKRKDVKAIYKRIVAELGPEIDQTAFFSFLRKEQGVDVEPDLDYWTSVFDKYVRASKSRVAAGEDSETPSSRTMSFAGFQAFMTSPANTCFVPSSSHLKLDRPLNEYFISSSHNTYLTGRQVVGESSTEAYITALQKGCRCLEIDCWNGNDDNPIVNHGRTFTTSISFRETIKVINQYAFCESIYPLILSLEVHCNGLQQTRMADIMKEEFGDQLIREPLDWSSNVLPSPEALKGKILIKVKSAADDYIDAQAVATKLASRTRDRSISSPLVRPIQSNDSMIPNSPLVSSPPSMSPPERTNLFWASPRTSAASTTATMPTSALLSSAEDSDSPPATEAEDKKKRKTSTSKIVKVLGELGVYTKGIKFTTFKTADANTYNHVFSISEKTFKDLTKQGSLSKQALQEHNMRCLMRVYPHFRRITSTNFEPLRFWRRGVQMCALNWQTYDLGQQFNEAMFKAGDDRTGYVLKPAELRLEDPTPVVGHKWAPKKRVKFAVEIISAQQLPRPKTLSADANINPYIEFEMYSAEETDPKAGPNVIGEGGRDASTRSGYSSLGDVVRKRTHICPGNGYNPMWNDRIALTLTTKFPSLVFVRWSVWNSRDAQNIERAPLATFTAKLSSLQQGYRHLPLFDSNGEQYLFSTLFCKIEKEDPIDVTPVPIAESLSSRRSSFDSTTPLQEATNQQTSRGFLRKIMGRNPSASRTRNKDGTFERTLSEPKDAEYDFVSRSSTFDKANSLAEK</sequence>
<name>A0A6A6T7R7_9PLEO</name>
<dbReference type="SMART" id="SM00149">
    <property type="entry name" value="PLCYc"/>
    <property type="match status" value="1"/>
</dbReference>
<organism evidence="10 11">
    <name type="scientific">Lophiostoma macrostomum CBS 122681</name>
    <dbReference type="NCBI Taxonomy" id="1314788"/>
    <lineage>
        <taxon>Eukaryota</taxon>
        <taxon>Fungi</taxon>
        <taxon>Dikarya</taxon>
        <taxon>Ascomycota</taxon>
        <taxon>Pezizomycotina</taxon>
        <taxon>Dothideomycetes</taxon>
        <taxon>Pleosporomycetidae</taxon>
        <taxon>Pleosporales</taxon>
        <taxon>Lophiostomataceae</taxon>
        <taxon>Lophiostoma</taxon>
    </lineage>
</organism>
<dbReference type="InterPro" id="IPR011993">
    <property type="entry name" value="PH-like_dom_sf"/>
</dbReference>
<dbReference type="PROSITE" id="PS50004">
    <property type="entry name" value="C2"/>
    <property type="match status" value="1"/>
</dbReference>
<reference evidence="10" key="1">
    <citation type="journal article" date="2020" name="Stud. Mycol.">
        <title>101 Dothideomycetes genomes: a test case for predicting lifestyles and emergence of pathogens.</title>
        <authorList>
            <person name="Haridas S."/>
            <person name="Albert R."/>
            <person name="Binder M."/>
            <person name="Bloem J."/>
            <person name="Labutti K."/>
            <person name="Salamov A."/>
            <person name="Andreopoulos B."/>
            <person name="Baker S."/>
            <person name="Barry K."/>
            <person name="Bills G."/>
            <person name="Bluhm B."/>
            <person name="Cannon C."/>
            <person name="Castanera R."/>
            <person name="Culley D."/>
            <person name="Daum C."/>
            <person name="Ezra D."/>
            <person name="Gonzalez J."/>
            <person name="Henrissat B."/>
            <person name="Kuo A."/>
            <person name="Liang C."/>
            <person name="Lipzen A."/>
            <person name="Lutzoni F."/>
            <person name="Magnuson J."/>
            <person name="Mondo S."/>
            <person name="Nolan M."/>
            <person name="Ohm R."/>
            <person name="Pangilinan J."/>
            <person name="Park H.-J."/>
            <person name="Ramirez L."/>
            <person name="Alfaro M."/>
            <person name="Sun H."/>
            <person name="Tritt A."/>
            <person name="Yoshinaga Y."/>
            <person name="Zwiers L.-H."/>
            <person name="Turgeon B."/>
            <person name="Goodwin S."/>
            <person name="Spatafora J."/>
            <person name="Crous P."/>
            <person name="Grigoriev I."/>
        </authorList>
    </citation>
    <scope>NUCLEOTIDE SEQUENCE</scope>
    <source>
        <strain evidence="10">CBS 122681</strain>
    </source>
</reference>
<dbReference type="SUPFAM" id="SSF51695">
    <property type="entry name" value="PLC-like phosphodiesterases"/>
    <property type="match status" value="1"/>
</dbReference>
<dbReference type="OrthoDB" id="269822at2759"/>
<dbReference type="FunFam" id="3.20.20.190:FF:000049">
    <property type="entry name" value="Phosphoinositide phospholipase C"/>
    <property type="match status" value="1"/>
</dbReference>
<keyword evidence="11" id="KW-1185">Reference proteome</keyword>
<dbReference type="EC" id="3.1.4.11" evidence="1 6"/>
<dbReference type="EMBL" id="MU004361">
    <property type="protein sequence ID" value="KAF2654604.1"/>
    <property type="molecule type" value="Genomic_DNA"/>
</dbReference>
<protein>
    <recommendedName>
        <fullName evidence="1 6">Phosphoinositide phospholipase C</fullName>
        <ecNumber evidence="1 6">3.1.4.11</ecNumber>
    </recommendedName>
</protein>
<dbReference type="PRINTS" id="PR00390">
    <property type="entry name" value="PHPHLIPASEC"/>
</dbReference>
<dbReference type="GO" id="GO:0051209">
    <property type="term" value="P:release of sequestered calcium ion into cytosol"/>
    <property type="evidence" value="ECO:0007669"/>
    <property type="project" value="TreeGrafter"/>
</dbReference>
<dbReference type="GO" id="GO:0004435">
    <property type="term" value="F:phosphatidylinositol-4,5-bisphosphate phospholipase C activity"/>
    <property type="evidence" value="ECO:0007669"/>
    <property type="project" value="UniProtKB-EC"/>
</dbReference>
<feature type="region of interest" description="Disordered" evidence="7">
    <location>
        <begin position="1081"/>
        <end position="1131"/>
    </location>
</feature>
<feature type="region of interest" description="Disordered" evidence="7">
    <location>
        <begin position="947"/>
        <end position="969"/>
    </location>
</feature>
<keyword evidence="2 6" id="KW-0378">Hydrolase</keyword>
<dbReference type="InterPro" id="IPR001711">
    <property type="entry name" value="PLipase_C_Pinositol-sp_Y"/>
</dbReference>
<evidence type="ECO:0000256" key="1">
    <source>
        <dbReference type="ARBA" id="ARBA00012368"/>
    </source>
</evidence>
<dbReference type="InterPro" id="IPR035892">
    <property type="entry name" value="C2_domain_sf"/>
</dbReference>
<evidence type="ECO:0000313" key="10">
    <source>
        <dbReference type="EMBL" id="KAF2654604.1"/>
    </source>
</evidence>
<feature type="compositionally biased region" description="Low complexity" evidence="7">
    <location>
        <begin position="699"/>
        <end position="708"/>
    </location>
</feature>
<dbReference type="Pfam" id="PF00388">
    <property type="entry name" value="PI-PLC-X"/>
    <property type="match status" value="1"/>
</dbReference>
<dbReference type="AlphaFoldDB" id="A0A6A6T7R7"/>
<dbReference type="Gene3D" id="1.10.238.10">
    <property type="entry name" value="EF-hand"/>
    <property type="match status" value="1"/>
</dbReference>
<dbReference type="InterPro" id="IPR017946">
    <property type="entry name" value="PLC-like_Pdiesterase_TIM-brl"/>
</dbReference>
<accession>A0A6A6T7R7</accession>
<dbReference type="SUPFAM" id="SSF47473">
    <property type="entry name" value="EF-hand"/>
    <property type="match status" value="1"/>
</dbReference>
<comment type="catalytic activity">
    <reaction evidence="6">
        <text>a 1,2-diacyl-sn-glycero-3-phospho-(1D-myo-inositol-4,5-bisphosphate) + H2O = 1D-myo-inositol 1,4,5-trisphosphate + a 1,2-diacyl-sn-glycerol + H(+)</text>
        <dbReference type="Rhea" id="RHEA:33179"/>
        <dbReference type="ChEBI" id="CHEBI:15377"/>
        <dbReference type="ChEBI" id="CHEBI:15378"/>
        <dbReference type="ChEBI" id="CHEBI:17815"/>
        <dbReference type="ChEBI" id="CHEBI:58456"/>
        <dbReference type="ChEBI" id="CHEBI:203600"/>
        <dbReference type="EC" id="3.1.4.11"/>
    </reaction>
</comment>
<dbReference type="Gene3D" id="3.20.20.190">
    <property type="entry name" value="Phosphatidylinositol (PI) phosphodiesterase"/>
    <property type="match status" value="1"/>
</dbReference>
<feature type="compositionally biased region" description="Polar residues" evidence="7">
    <location>
        <begin position="1090"/>
        <end position="1103"/>
    </location>
</feature>
<dbReference type="GO" id="GO:0048015">
    <property type="term" value="P:phosphatidylinositol-mediated signaling"/>
    <property type="evidence" value="ECO:0007669"/>
    <property type="project" value="TreeGrafter"/>
</dbReference>
<feature type="domain" description="C2" evidence="8">
    <location>
        <begin position="890"/>
        <end position="1048"/>
    </location>
</feature>
<dbReference type="InterPro" id="IPR037755">
    <property type="entry name" value="Plc1_PH"/>
</dbReference>
<dbReference type="SMART" id="SM00239">
    <property type="entry name" value="C2"/>
    <property type="match status" value="1"/>
</dbReference>
<dbReference type="CDD" id="cd08598">
    <property type="entry name" value="PI-PLC1c_yeast"/>
    <property type="match status" value="1"/>
</dbReference>
<evidence type="ECO:0000256" key="3">
    <source>
        <dbReference type="ARBA" id="ARBA00022963"/>
    </source>
</evidence>
<dbReference type="CDD" id="cd13360">
    <property type="entry name" value="PH_PLC_fungal"/>
    <property type="match status" value="1"/>
</dbReference>
<feature type="region of interest" description="Disordered" evidence="7">
    <location>
        <begin position="682"/>
        <end position="763"/>
    </location>
</feature>
<dbReference type="CDD" id="cd16207">
    <property type="entry name" value="EFh_ScPlc1p_like"/>
    <property type="match status" value="1"/>
</dbReference>
<evidence type="ECO:0000256" key="6">
    <source>
        <dbReference type="RuleBase" id="RU361133"/>
    </source>
</evidence>
<feature type="compositionally biased region" description="Low complexity" evidence="7">
    <location>
        <begin position="721"/>
        <end position="743"/>
    </location>
</feature>
<keyword evidence="4 6" id="KW-0443">Lipid metabolism</keyword>
<keyword evidence="5" id="KW-0807">Transducer</keyword>
<evidence type="ECO:0000256" key="5">
    <source>
        <dbReference type="ARBA" id="ARBA00023224"/>
    </source>
</evidence>
<feature type="compositionally biased region" description="Basic and acidic residues" evidence="7">
    <location>
        <begin position="1120"/>
        <end position="1131"/>
    </location>
</feature>
<proteinExistence type="predicted"/>
<feature type="compositionally biased region" description="Polar residues" evidence="7">
    <location>
        <begin position="1"/>
        <end position="10"/>
    </location>
</feature>
<dbReference type="InterPro" id="IPR001192">
    <property type="entry name" value="PI-PLC_fam"/>
</dbReference>
<feature type="domain" description="PI-PLC Y-box" evidence="9">
    <location>
        <begin position="771"/>
        <end position="890"/>
    </location>
</feature>
<evidence type="ECO:0000256" key="4">
    <source>
        <dbReference type="ARBA" id="ARBA00023098"/>
    </source>
</evidence>
<dbReference type="PROSITE" id="PS50008">
    <property type="entry name" value="PIPLC_Y_DOMAIN"/>
    <property type="match status" value="1"/>
</dbReference>
<dbReference type="CDD" id="cd00275">
    <property type="entry name" value="C2_PLC_like"/>
    <property type="match status" value="1"/>
</dbReference>
<evidence type="ECO:0000259" key="9">
    <source>
        <dbReference type="PROSITE" id="PS50008"/>
    </source>
</evidence>
<dbReference type="GO" id="GO:0016042">
    <property type="term" value="P:lipid catabolic process"/>
    <property type="evidence" value="ECO:0007669"/>
    <property type="project" value="UniProtKB-KW"/>
</dbReference>
<keyword evidence="3 6" id="KW-0442">Lipid degradation</keyword>
<dbReference type="PANTHER" id="PTHR10336:SF36">
    <property type="entry name" value="1-PHOSPHATIDYLINOSITOL 4,5-BISPHOSPHATE PHOSPHODIESTERASE BETA-4"/>
    <property type="match status" value="1"/>
</dbReference>
<evidence type="ECO:0000259" key="8">
    <source>
        <dbReference type="PROSITE" id="PS50004"/>
    </source>
</evidence>
<feature type="region of interest" description="Disordered" evidence="7">
    <location>
        <begin position="134"/>
        <end position="159"/>
    </location>
</feature>
<dbReference type="Proteomes" id="UP000799324">
    <property type="component" value="Unassembled WGS sequence"/>
</dbReference>
<dbReference type="InterPro" id="IPR000909">
    <property type="entry name" value="PLipase_C_PInositol-sp_X_dom"/>
</dbReference>
<dbReference type="Gene3D" id="2.60.40.150">
    <property type="entry name" value="C2 domain"/>
    <property type="match status" value="1"/>
</dbReference>
<gene>
    <name evidence="10" type="ORF">K491DRAFT_600516</name>
</gene>
<dbReference type="PANTHER" id="PTHR10336">
    <property type="entry name" value="PHOSPHOINOSITIDE-SPECIFIC PHOSPHOLIPASE C FAMILY PROTEIN"/>
    <property type="match status" value="1"/>
</dbReference>
<evidence type="ECO:0000256" key="7">
    <source>
        <dbReference type="SAM" id="MobiDB-lite"/>
    </source>
</evidence>
<evidence type="ECO:0000256" key="2">
    <source>
        <dbReference type="ARBA" id="ARBA00022801"/>
    </source>
</evidence>
<dbReference type="Gene3D" id="2.30.29.30">
    <property type="entry name" value="Pleckstrin-homology domain (PH domain)/Phosphotyrosine-binding domain (PTB)"/>
    <property type="match status" value="1"/>
</dbReference>
<dbReference type="InterPro" id="IPR011992">
    <property type="entry name" value="EF-hand-dom_pair"/>
</dbReference>
<dbReference type="SMART" id="SM00148">
    <property type="entry name" value="PLCXc"/>
    <property type="match status" value="1"/>
</dbReference>
<feature type="region of interest" description="Disordered" evidence="7">
    <location>
        <begin position="1"/>
        <end position="78"/>
    </location>
</feature>
<evidence type="ECO:0000313" key="11">
    <source>
        <dbReference type="Proteomes" id="UP000799324"/>
    </source>
</evidence>
<feature type="compositionally biased region" description="Polar residues" evidence="7">
    <location>
        <begin position="37"/>
        <end position="69"/>
    </location>
</feature>
<dbReference type="SUPFAM" id="SSF50729">
    <property type="entry name" value="PH domain-like"/>
    <property type="match status" value="1"/>
</dbReference>
<dbReference type="Pfam" id="PF00387">
    <property type="entry name" value="PI-PLC-Y"/>
    <property type="match status" value="1"/>
</dbReference>
<dbReference type="PROSITE" id="PS50007">
    <property type="entry name" value="PIPLC_X_DOMAIN"/>
    <property type="match status" value="1"/>
</dbReference>